<feature type="non-terminal residue" evidence="2">
    <location>
        <position position="1"/>
    </location>
</feature>
<proteinExistence type="predicted"/>
<evidence type="ECO:0000256" key="1">
    <source>
        <dbReference type="SAM" id="MobiDB-lite"/>
    </source>
</evidence>
<dbReference type="Proteomes" id="UP000269721">
    <property type="component" value="Unassembled WGS sequence"/>
</dbReference>
<feature type="compositionally biased region" description="Basic residues" evidence="1">
    <location>
        <begin position="398"/>
        <end position="408"/>
    </location>
</feature>
<keyword evidence="3" id="KW-1185">Reference proteome</keyword>
<evidence type="ECO:0000313" key="3">
    <source>
        <dbReference type="Proteomes" id="UP000269721"/>
    </source>
</evidence>
<dbReference type="AlphaFoldDB" id="A0A4P9VYF4"/>
<feature type="region of interest" description="Disordered" evidence="1">
    <location>
        <begin position="379"/>
        <end position="413"/>
    </location>
</feature>
<accession>A0A4P9VYF4</accession>
<feature type="non-terminal residue" evidence="2">
    <location>
        <position position="444"/>
    </location>
</feature>
<dbReference type="EMBL" id="ML001338">
    <property type="protein sequence ID" value="RKO83350.1"/>
    <property type="molecule type" value="Genomic_DNA"/>
</dbReference>
<sequence>SSKAKIAGSIPVSGAACKSIHTVADRAQQPLWVLAASKGYGISFSHFCRRGFPSRKKSSIKRILSNLSNYLPLYVFEFMIGPDEFLKPRAELFFRVDDVLYPLGLTGSEYTKEASQSSSCLDPRLEVSRLVHRYRKASMALGRGRRSLHSRSGLEGGMAFVPASRKRKDATDGDDVLSVVLEGFKVIWGVDHAAGARGMSDTWPVYFRSDCWLCNVEALLLPSQHELTPCNLREQSLGTRAGGVFLRFTAESGGRGWDQPTQPPVYFCDGSYPPPALSNAGLLSSFGVGRVREEGCHVFEIWGVDLLDLEYFNDMTFFSATETKKNVAAFMVSMNTDNIVGSWKAKDASGGRRRFWRPATITFKGGRVVSIPFAKKDRRESLKGRERRHQGSLCCRRSPTRRNHRGRPQKSLERASSKLLVGEGFDPTPLTPKIFFFIWFDGGS</sequence>
<name>A0A4P9VYF4_9FUNG</name>
<evidence type="ECO:0000313" key="2">
    <source>
        <dbReference type="EMBL" id="RKO83350.1"/>
    </source>
</evidence>
<reference evidence="3" key="1">
    <citation type="journal article" date="2018" name="Nat. Microbiol.">
        <title>Leveraging single-cell genomics to expand the fungal tree of life.</title>
        <authorList>
            <person name="Ahrendt S.R."/>
            <person name="Quandt C.A."/>
            <person name="Ciobanu D."/>
            <person name="Clum A."/>
            <person name="Salamov A."/>
            <person name="Andreopoulos B."/>
            <person name="Cheng J.F."/>
            <person name="Woyke T."/>
            <person name="Pelin A."/>
            <person name="Henrissat B."/>
            <person name="Reynolds N.K."/>
            <person name="Benny G.L."/>
            <person name="Smith M.E."/>
            <person name="James T.Y."/>
            <person name="Grigoriev I.V."/>
        </authorList>
    </citation>
    <scope>NUCLEOTIDE SEQUENCE [LARGE SCALE GENOMIC DNA]</scope>
</reference>
<organism evidence="2 3">
    <name type="scientific">Blyttiomyces helicus</name>
    <dbReference type="NCBI Taxonomy" id="388810"/>
    <lineage>
        <taxon>Eukaryota</taxon>
        <taxon>Fungi</taxon>
        <taxon>Fungi incertae sedis</taxon>
        <taxon>Chytridiomycota</taxon>
        <taxon>Chytridiomycota incertae sedis</taxon>
        <taxon>Chytridiomycetes</taxon>
        <taxon>Chytridiomycetes incertae sedis</taxon>
        <taxon>Blyttiomyces</taxon>
    </lineage>
</organism>
<protein>
    <submittedName>
        <fullName evidence="2">Uncharacterized protein</fullName>
    </submittedName>
</protein>
<gene>
    <name evidence="2" type="ORF">BDK51DRAFT_25516</name>
</gene>